<reference evidence="2 3" key="1">
    <citation type="submission" date="2022-06" db="EMBL/GenBank/DDBJ databases">
        <title>Mesorhizobium sp. strain RP14 Genome sequencing and assembly.</title>
        <authorList>
            <person name="Kim I."/>
        </authorList>
    </citation>
    <scope>NUCLEOTIDE SEQUENCE [LARGE SCALE GENOMIC DNA]</scope>
    <source>
        <strain evidence="3">RP14(2022)</strain>
    </source>
</reference>
<dbReference type="RefSeq" id="WP_252820403.1">
    <property type="nucleotide sequence ID" value="NZ_JAMXQS010000007.1"/>
</dbReference>
<gene>
    <name evidence="2" type="ORF">NGM99_15240</name>
</gene>
<keyword evidence="1" id="KW-0732">Signal</keyword>
<feature type="chain" id="PRO_5046939532" evidence="1">
    <location>
        <begin position="25"/>
        <end position="123"/>
    </location>
</feature>
<dbReference type="EMBL" id="JAMXQS010000007">
    <property type="protein sequence ID" value="MCO6051138.1"/>
    <property type="molecule type" value="Genomic_DNA"/>
</dbReference>
<protein>
    <submittedName>
        <fullName evidence="2">Uncharacterized protein</fullName>
    </submittedName>
</protein>
<evidence type="ECO:0000256" key="1">
    <source>
        <dbReference type="SAM" id="SignalP"/>
    </source>
</evidence>
<dbReference type="Proteomes" id="UP001205906">
    <property type="component" value="Unassembled WGS sequence"/>
</dbReference>
<evidence type="ECO:0000313" key="2">
    <source>
        <dbReference type="EMBL" id="MCO6051138.1"/>
    </source>
</evidence>
<comment type="caution">
    <text evidence="2">The sequence shown here is derived from an EMBL/GenBank/DDBJ whole genome shotgun (WGS) entry which is preliminary data.</text>
</comment>
<evidence type="ECO:0000313" key="3">
    <source>
        <dbReference type="Proteomes" id="UP001205906"/>
    </source>
</evidence>
<organism evidence="2 3">
    <name type="scientific">Mesorhizobium liriopis</name>
    <dbReference type="NCBI Taxonomy" id="2953882"/>
    <lineage>
        <taxon>Bacteria</taxon>
        <taxon>Pseudomonadati</taxon>
        <taxon>Pseudomonadota</taxon>
        <taxon>Alphaproteobacteria</taxon>
        <taxon>Hyphomicrobiales</taxon>
        <taxon>Phyllobacteriaceae</taxon>
        <taxon>Mesorhizobium</taxon>
    </lineage>
</organism>
<accession>A0ABT1C8H2</accession>
<name>A0ABT1C8H2_9HYPH</name>
<feature type="signal peptide" evidence="1">
    <location>
        <begin position="1"/>
        <end position="24"/>
    </location>
</feature>
<keyword evidence="3" id="KW-1185">Reference proteome</keyword>
<sequence length="123" mass="13683">MRLQALLLSCGLAIGAFFTAPAQADRLHDQIEADSYDNLVIWSRAGYKRIVVGKGHLAQEMRGYARADAPRVVYGTQPRTEQETGYAEHDGDCYRPPVFVKGRGYMYGLADGEMPELSPCQTR</sequence>
<proteinExistence type="predicted"/>